<dbReference type="AlphaFoldDB" id="G7JJ18"/>
<evidence type="ECO:0000313" key="3">
    <source>
        <dbReference type="Proteomes" id="UP000002051"/>
    </source>
</evidence>
<reference evidence="2" key="3">
    <citation type="submission" date="2015-04" db="UniProtKB">
        <authorList>
            <consortium name="EnsemblPlants"/>
        </authorList>
    </citation>
    <scope>IDENTIFICATION</scope>
    <source>
        <strain evidence="2">cv. Jemalong A17</strain>
    </source>
</reference>
<proteinExistence type="predicted"/>
<reference evidence="1 3" key="2">
    <citation type="journal article" date="2014" name="BMC Genomics">
        <title>An improved genome release (version Mt4.0) for the model legume Medicago truncatula.</title>
        <authorList>
            <person name="Tang H."/>
            <person name="Krishnakumar V."/>
            <person name="Bidwell S."/>
            <person name="Rosen B."/>
            <person name="Chan A."/>
            <person name="Zhou S."/>
            <person name="Gentzbittel L."/>
            <person name="Childs K.L."/>
            <person name="Yandell M."/>
            <person name="Gundlach H."/>
            <person name="Mayer K.F."/>
            <person name="Schwartz D.C."/>
            <person name="Town C.D."/>
        </authorList>
    </citation>
    <scope>GENOME REANNOTATION</scope>
    <source>
        <strain evidence="2 3">cv. Jemalong A17</strain>
    </source>
</reference>
<dbReference type="Proteomes" id="UP000002051">
    <property type="component" value="Chromosome 4"/>
</dbReference>
<dbReference type="HOGENOM" id="CLU_2779677_0_0_1"/>
<accession>G7JJ18</accession>
<dbReference type="EMBL" id="CM001220">
    <property type="protein sequence ID" value="AES91768.1"/>
    <property type="molecule type" value="Genomic_DNA"/>
</dbReference>
<protein>
    <submittedName>
        <fullName evidence="1 2">Uncharacterized protein</fullName>
    </submittedName>
</protein>
<evidence type="ECO:0000313" key="2">
    <source>
        <dbReference type="EnsemblPlants" id="AES91768"/>
    </source>
</evidence>
<evidence type="ECO:0000313" key="1">
    <source>
        <dbReference type="EMBL" id="AES91768.1"/>
    </source>
</evidence>
<dbReference type="PaxDb" id="3880-AES91768"/>
<gene>
    <name evidence="1" type="ordered locus">MTR_4g118680</name>
</gene>
<reference evidence="1 3" key="1">
    <citation type="journal article" date="2011" name="Nature">
        <title>The Medicago genome provides insight into the evolution of rhizobial symbioses.</title>
        <authorList>
            <person name="Young N.D."/>
            <person name="Debelle F."/>
            <person name="Oldroyd G.E."/>
            <person name="Geurts R."/>
            <person name="Cannon S.B."/>
            <person name="Udvardi M.K."/>
            <person name="Benedito V.A."/>
            <person name="Mayer K.F."/>
            <person name="Gouzy J."/>
            <person name="Schoof H."/>
            <person name="Van de Peer Y."/>
            <person name="Proost S."/>
            <person name="Cook D.R."/>
            <person name="Meyers B.C."/>
            <person name="Spannagl M."/>
            <person name="Cheung F."/>
            <person name="De Mita S."/>
            <person name="Krishnakumar V."/>
            <person name="Gundlach H."/>
            <person name="Zhou S."/>
            <person name="Mudge J."/>
            <person name="Bharti A.K."/>
            <person name="Murray J.D."/>
            <person name="Naoumkina M.A."/>
            <person name="Rosen B."/>
            <person name="Silverstein K.A."/>
            <person name="Tang H."/>
            <person name="Rombauts S."/>
            <person name="Zhao P.X."/>
            <person name="Zhou P."/>
            <person name="Barbe V."/>
            <person name="Bardou P."/>
            <person name="Bechner M."/>
            <person name="Bellec A."/>
            <person name="Berger A."/>
            <person name="Berges H."/>
            <person name="Bidwell S."/>
            <person name="Bisseling T."/>
            <person name="Choisne N."/>
            <person name="Couloux A."/>
            <person name="Denny R."/>
            <person name="Deshpande S."/>
            <person name="Dai X."/>
            <person name="Doyle J.J."/>
            <person name="Dudez A.M."/>
            <person name="Farmer A.D."/>
            <person name="Fouteau S."/>
            <person name="Franken C."/>
            <person name="Gibelin C."/>
            <person name="Gish J."/>
            <person name="Goldstein S."/>
            <person name="Gonzalez A.J."/>
            <person name="Green P.J."/>
            <person name="Hallab A."/>
            <person name="Hartog M."/>
            <person name="Hua A."/>
            <person name="Humphray S.J."/>
            <person name="Jeong D.H."/>
            <person name="Jing Y."/>
            <person name="Jocker A."/>
            <person name="Kenton S.M."/>
            <person name="Kim D.J."/>
            <person name="Klee K."/>
            <person name="Lai H."/>
            <person name="Lang C."/>
            <person name="Lin S."/>
            <person name="Macmil S.L."/>
            <person name="Magdelenat G."/>
            <person name="Matthews L."/>
            <person name="McCorrison J."/>
            <person name="Monaghan E.L."/>
            <person name="Mun J.H."/>
            <person name="Najar F.Z."/>
            <person name="Nicholson C."/>
            <person name="Noirot C."/>
            <person name="O'Bleness M."/>
            <person name="Paule C.R."/>
            <person name="Poulain J."/>
            <person name="Prion F."/>
            <person name="Qin B."/>
            <person name="Qu C."/>
            <person name="Retzel E.F."/>
            <person name="Riddle C."/>
            <person name="Sallet E."/>
            <person name="Samain S."/>
            <person name="Samson N."/>
            <person name="Sanders I."/>
            <person name="Saurat O."/>
            <person name="Scarpelli C."/>
            <person name="Schiex T."/>
            <person name="Segurens B."/>
            <person name="Severin A.J."/>
            <person name="Sherrier D.J."/>
            <person name="Shi R."/>
            <person name="Sims S."/>
            <person name="Singer S.R."/>
            <person name="Sinharoy S."/>
            <person name="Sterck L."/>
            <person name="Viollet A."/>
            <person name="Wang B.B."/>
            <person name="Wang K."/>
            <person name="Wang M."/>
            <person name="Wang X."/>
            <person name="Warfsmann J."/>
            <person name="Weissenbach J."/>
            <person name="White D.D."/>
            <person name="White J.D."/>
            <person name="Wiley G.B."/>
            <person name="Wincker P."/>
            <person name="Xing Y."/>
            <person name="Yang L."/>
            <person name="Yao Z."/>
            <person name="Ying F."/>
            <person name="Zhai J."/>
            <person name="Zhou L."/>
            <person name="Zuber A."/>
            <person name="Denarie J."/>
            <person name="Dixon R.A."/>
            <person name="May G.D."/>
            <person name="Schwartz D.C."/>
            <person name="Rogers J."/>
            <person name="Quetier F."/>
            <person name="Town C.D."/>
            <person name="Roe B.A."/>
        </authorList>
    </citation>
    <scope>NUCLEOTIDE SEQUENCE [LARGE SCALE GENOMIC DNA]</scope>
    <source>
        <strain evidence="1">A17</strain>
        <strain evidence="2 3">cv. Jemalong A17</strain>
    </source>
</reference>
<organism evidence="1 3">
    <name type="scientific">Medicago truncatula</name>
    <name type="common">Barrel medic</name>
    <name type="synonym">Medicago tribuloides</name>
    <dbReference type="NCBI Taxonomy" id="3880"/>
    <lineage>
        <taxon>Eukaryota</taxon>
        <taxon>Viridiplantae</taxon>
        <taxon>Streptophyta</taxon>
        <taxon>Embryophyta</taxon>
        <taxon>Tracheophyta</taxon>
        <taxon>Spermatophyta</taxon>
        <taxon>Magnoliopsida</taxon>
        <taxon>eudicotyledons</taxon>
        <taxon>Gunneridae</taxon>
        <taxon>Pentapetalae</taxon>
        <taxon>rosids</taxon>
        <taxon>fabids</taxon>
        <taxon>Fabales</taxon>
        <taxon>Fabaceae</taxon>
        <taxon>Papilionoideae</taxon>
        <taxon>50 kb inversion clade</taxon>
        <taxon>NPAAA clade</taxon>
        <taxon>Hologalegina</taxon>
        <taxon>IRL clade</taxon>
        <taxon>Trifolieae</taxon>
        <taxon>Medicago</taxon>
    </lineage>
</organism>
<name>G7JJ18_MEDTR</name>
<sequence>MYPTCKSSFLFGTPELNKHYEMLVKSMNQSWSPKLETILENKIRLIKEKEKEKRHKHKLCQLDRVHICV</sequence>
<keyword evidence="3" id="KW-1185">Reference proteome</keyword>
<dbReference type="EnsemblPlants" id="AES91768">
    <property type="protein sequence ID" value="AES91768"/>
    <property type="gene ID" value="MTR_4g118680"/>
</dbReference>